<feature type="repeat" description="ANK" evidence="1">
    <location>
        <begin position="120"/>
        <end position="152"/>
    </location>
</feature>
<dbReference type="STRING" id="1380566.A0A179FLW2"/>
<dbReference type="PROSITE" id="PS50297">
    <property type="entry name" value="ANK_REP_REGION"/>
    <property type="match status" value="1"/>
</dbReference>
<dbReference type="PROSITE" id="PS50088">
    <property type="entry name" value="ANK_REPEAT"/>
    <property type="match status" value="1"/>
</dbReference>
<dbReference type="SUPFAM" id="SSF48403">
    <property type="entry name" value="Ankyrin repeat"/>
    <property type="match status" value="1"/>
</dbReference>
<sequence>MPSLQHLPPELICIISDLAAPQITNDPPVWERRHQSAMAKTCRRLYDIVNPRMYNQNLNRDSPFLSCVMWSALENKTEPIMAGIRYGADLDQCQYDHAGVTPRDNSPTAFELYHPRNSYRRVTPLQVALQKGSRDAVKVLLQNGASPHVQAVEFCQCNEPLCVRPYALHTAIQDSPIEDAVELLVTLGGAVWEEKDQSVLPRLLTMGRDDLVQHILNLASADASNAALYHAVTRQDKELFSTVMLRPGINVNLRNAGEGRCFITP</sequence>
<dbReference type="GeneID" id="28857724"/>
<dbReference type="AlphaFoldDB" id="A0A179FLW2"/>
<dbReference type="InterPro" id="IPR036770">
    <property type="entry name" value="Ankyrin_rpt-contain_sf"/>
</dbReference>
<dbReference type="RefSeq" id="XP_018143120.1">
    <property type="nucleotide sequence ID" value="XM_018293730.1"/>
</dbReference>
<accession>A0A179FLW2</accession>
<gene>
    <name evidence="2" type="ORF">VFPPC_15977</name>
</gene>
<reference evidence="2 3" key="1">
    <citation type="journal article" date="2016" name="PLoS Pathog.">
        <title>Biosynthesis of antibiotic leucinostatins in bio-control fungus Purpureocillium lilacinum and their inhibition on phytophthora revealed by genome mining.</title>
        <authorList>
            <person name="Wang G."/>
            <person name="Liu Z."/>
            <person name="Lin R."/>
            <person name="Li E."/>
            <person name="Mao Z."/>
            <person name="Ling J."/>
            <person name="Yang Y."/>
            <person name="Yin W.B."/>
            <person name="Xie B."/>
        </authorList>
    </citation>
    <scope>NUCLEOTIDE SEQUENCE [LARGE SCALE GENOMIC DNA]</scope>
    <source>
        <strain evidence="2">170</strain>
    </source>
</reference>
<dbReference type="Gene3D" id="1.25.40.20">
    <property type="entry name" value="Ankyrin repeat-containing domain"/>
    <property type="match status" value="1"/>
</dbReference>
<keyword evidence="1" id="KW-0040">ANK repeat</keyword>
<dbReference type="Pfam" id="PF00023">
    <property type="entry name" value="Ank"/>
    <property type="match status" value="1"/>
</dbReference>
<comment type="caution">
    <text evidence="2">The sequence shown here is derived from an EMBL/GenBank/DDBJ whole genome shotgun (WGS) entry which is preliminary data.</text>
</comment>
<organism evidence="2 3">
    <name type="scientific">Pochonia chlamydosporia 170</name>
    <dbReference type="NCBI Taxonomy" id="1380566"/>
    <lineage>
        <taxon>Eukaryota</taxon>
        <taxon>Fungi</taxon>
        <taxon>Dikarya</taxon>
        <taxon>Ascomycota</taxon>
        <taxon>Pezizomycotina</taxon>
        <taxon>Sordariomycetes</taxon>
        <taxon>Hypocreomycetidae</taxon>
        <taxon>Hypocreales</taxon>
        <taxon>Clavicipitaceae</taxon>
        <taxon>Pochonia</taxon>
    </lineage>
</organism>
<dbReference type="EMBL" id="LSBJ02000004">
    <property type="protein sequence ID" value="OAQ66033.1"/>
    <property type="molecule type" value="Genomic_DNA"/>
</dbReference>
<evidence type="ECO:0000313" key="2">
    <source>
        <dbReference type="EMBL" id="OAQ66033.1"/>
    </source>
</evidence>
<dbReference type="Proteomes" id="UP000078397">
    <property type="component" value="Unassembled WGS sequence"/>
</dbReference>
<keyword evidence="3" id="KW-1185">Reference proteome</keyword>
<evidence type="ECO:0000256" key="1">
    <source>
        <dbReference type="PROSITE-ProRule" id="PRU00023"/>
    </source>
</evidence>
<dbReference type="KEGG" id="pchm:VFPPC_15977"/>
<dbReference type="OrthoDB" id="341259at2759"/>
<proteinExistence type="predicted"/>
<dbReference type="InterPro" id="IPR002110">
    <property type="entry name" value="Ankyrin_rpt"/>
</dbReference>
<evidence type="ECO:0000313" key="3">
    <source>
        <dbReference type="Proteomes" id="UP000078397"/>
    </source>
</evidence>
<name>A0A179FLW2_METCM</name>
<protein>
    <submittedName>
        <fullName evidence="2">Ankyrin repeats (3 copies) domain-containing protein</fullName>
    </submittedName>
</protein>